<accession>A0ABN8JZT0</accession>
<evidence type="ECO:0000313" key="2">
    <source>
        <dbReference type="Proteomes" id="UP001152604"/>
    </source>
</evidence>
<reference evidence="1" key="1">
    <citation type="submission" date="2022-03" db="EMBL/GenBank/DDBJ databases">
        <authorList>
            <person name="Brunel B."/>
        </authorList>
    </citation>
    <scope>NUCLEOTIDE SEQUENCE</scope>
    <source>
        <strain evidence="1">STM4922sample</strain>
    </source>
</reference>
<dbReference type="Proteomes" id="UP001152604">
    <property type="component" value="Unassembled WGS sequence"/>
</dbReference>
<dbReference type="EMBL" id="CAKXZS010000024">
    <property type="protein sequence ID" value="CAH2402688.1"/>
    <property type="molecule type" value="Genomic_DNA"/>
</dbReference>
<keyword evidence="2" id="KW-1185">Reference proteome</keyword>
<name>A0ABN8JZT0_9HYPH</name>
<sequence length="62" mass="7056">MAEKPRGAIETMHGRRLEMFFLNRLKPEYSRDADGRMPSDKFVAECTRPVSGFPAKVNDAKV</sequence>
<proteinExistence type="predicted"/>
<organism evidence="1 2">
    <name type="scientific">Mesorhizobium ventifaucium</name>
    <dbReference type="NCBI Taxonomy" id="666020"/>
    <lineage>
        <taxon>Bacteria</taxon>
        <taxon>Pseudomonadati</taxon>
        <taxon>Pseudomonadota</taxon>
        <taxon>Alphaproteobacteria</taxon>
        <taxon>Hyphomicrobiales</taxon>
        <taxon>Phyllobacteriaceae</taxon>
        <taxon>Mesorhizobium</taxon>
    </lineage>
</organism>
<comment type="caution">
    <text evidence="1">The sequence shown here is derived from an EMBL/GenBank/DDBJ whole genome shotgun (WGS) entry which is preliminary data.</text>
</comment>
<protein>
    <submittedName>
        <fullName evidence="1">Uncharacterized protein</fullName>
    </submittedName>
</protein>
<evidence type="ECO:0000313" key="1">
    <source>
        <dbReference type="EMBL" id="CAH2402688.1"/>
    </source>
</evidence>
<gene>
    <name evidence="1" type="ORF">MES4922_300003</name>
</gene>